<evidence type="ECO:0008006" key="4">
    <source>
        <dbReference type="Google" id="ProtNLM"/>
    </source>
</evidence>
<evidence type="ECO:0000313" key="3">
    <source>
        <dbReference type="Proteomes" id="UP001150217"/>
    </source>
</evidence>
<protein>
    <recommendedName>
        <fullName evidence="4">Immunomodulatory protein</fullName>
    </recommendedName>
</protein>
<proteinExistence type="predicted"/>
<feature type="signal peptide" evidence="1">
    <location>
        <begin position="1"/>
        <end position="16"/>
    </location>
</feature>
<dbReference type="EMBL" id="JANVFT010000065">
    <property type="protein sequence ID" value="KAJ4478560.1"/>
    <property type="molecule type" value="Genomic_DNA"/>
</dbReference>
<keyword evidence="1" id="KW-0732">Signal</keyword>
<reference evidence="2" key="1">
    <citation type="submission" date="2022-08" db="EMBL/GenBank/DDBJ databases">
        <title>A Global Phylogenomic Analysis of the Shiitake Genus Lentinula.</title>
        <authorList>
            <consortium name="DOE Joint Genome Institute"/>
            <person name="Sierra-Patev S."/>
            <person name="Min B."/>
            <person name="Naranjo-Ortiz M."/>
            <person name="Looney B."/>
            <person name="Konkel Z."/>
            <person name="Slot J.C."/>
            <person name="Sakamoto Y."/>
            <person name="Steenwyk J.L."/>
            <person name="Rokas A."/>
            <person name="Carro J."/>
            <person name="Camarero S."/>
            <person name="Ferreira P."/>
            <person name="Molpeceres G."/>
            <person name="Ruiz-Duenas F.J."/>
            <person name="Serrano A."/>
            <person name="Henrissat B."/>
            <person name="Drula E."/>
            <person name="Hughes K.W."/>
            <person name="Mata J.L."/>
            <person name="Ishikawa N.K."/>
            <person name="Vargas-Isla R."/>
            <person name="Ushijima S."/>
            <person name="Smith C.A."/>
            <person name="Ahrendt S."/>
            <person name="Andreopoulos W."/>
            <person name="He G."/>
            <person name="Labutti K."/>
            <person name="Lipzen A."/>
            <person name="Ng V."/>
            <person name="Riley R."/>
            <person name="Sandor L."/>
            <person name="Barry K."/>
            <person name="Martinez A.T."/>
            <person name="Xiao Y."/>
            <person name="Gibbons J.G."/>
            <person name="Terashima K."/>
            <person name="Grigoriev I.V."/>
            <person name="Hibbett D.S."/>
        </authorList>
    </citation>
    <scope>NUCLEOTIDE SEQUENCE</scope>
    <source>
        <strain evidence="2">RHP3577 ss4</strain>
    </source>
</reference>
<comment type="caution">
    <text evidence="2">The sequence shown here is derived from an EMBL/GenBank/DDBJ whole genome shotgun (WGS) entry which is preliminary data.</text>
</comment>
<accession>A0ABQ8VAF1</accession>
<name>A0ABQ8VAF1_9AGAR</name>
<evidence type="ECO:0000313" key="2">
    <source>
        <dbReference type="EMBL" id="KAJ4478560.1"/>
    </source>
</evidence>
<organism evidence="2 3">
    <name type="scientific">Lentinula lateritia</name>
    <dbReference type="NCBI Taxonomy" id="40482"/>
    <lineage>
        <taxon>Eukaryota</taxon>
        <taxon>Fungi</taxon>
        <taxon>Dikarya</taxon>
        <taxon>Basidiomycota</taxon>
        <taxon>Agaricomycotina</taxon>
        <taxon>Agaricomycetes</taxon>
        <taxon>Agaricomycetidae</taxon>
        <taxon>Agaricales</taxon>
        <taxon>Marasmiineae</taxon>
        <taxon>Omphalotaceae</taxon>
        <taxon>Lentinula</taxon>
    </lineage>
</organism>
<sequence length="131" mass="13912">MFIVSLLFASLAIALAAPTEQYEAPQIPLEVTAYTSASCSPNTEVASISLVWDAVSRFRHFTIAKDAKCAKFDHELPDGCTLRLIASSSRNIQSRHNGPISVGTSISGPGTGVMWSTINAQSSLRLGTIAT</sequence>
<evidence type="ECO:0000256" key="1">
    <source>
        <dbReference type="SAM" id="SignalP"/>
    </source>
</evidence>
<feature type="chain" id="PRO_5047363482" description="Immunomodulatory protein" evidence="1">
    <location>
        <begin position="17"/>
        <end position="131"/>
    </location>
</feature>
<gene>
    <name evidence="2" type="ORF">C8R41DRAFT_869392</name>
</gene>
<keyword evidence="3" id="KW-1185">Reference proteome</keyword>
<dbReference type="Proteomes" id="UP001150217">
    <property type="component" value="Unassembled WGS sequence"/>
</dbReference>